<evidence type="ECO:0000313" key="6">
    <source>
        <dbReference type="EMBL" id="MBH8565272.1"/>
    </source>
</evidence>
<evidence type="ECO:0000313" key="7">
    <source>
        <dbReference type="Proteomes" id="UP000632766"/>
    </source>
</evidence>
<accession>A0A8J7HT84</accession>
<dbReference type="GO" id="GO:0016874">
    <property type="term" value="F:ligase activity"/>
    <property type="evidence" value="ECO:0007669"/>
    <property type="project" value="UniProtKB-KW"/>
</dbReference>
<dbReference type="GO" id="GO:0071766">
    <property type="term" value="P:Actinobacterium-type cell wall biogenesis"/>
    <property type="evidence" value="ECO:0007669"/>
    <property type="project" value="UniProtKB-ARBA"/>
</dbReference>
<protein>
    <submittedName>
        <fullName evidence="6">AMP-binding protein</fullName>
    </submittedName>
</protein>
<keyword evidence="7" id="KW-1185">Reference proteome</keyword>
<dbReference type="PROSITE" id="PS00455">
    <property type="entry name" value="AMP_BINDING"/>
    <property type="match status" value="1"/>
</dbReference>
<comment type="similarity">
    <text evidence="1">Belongs to the ATP-dependent AMP-binding enzyme family.</text>
</comment>
<dbReference type="GO" id="GO:0070566">
    <property type="term" value="F:adenylyltransferase activity"/>
    <property type="evidence" value="ECO:0007669"/>
    <property type="project" value="TreeGrafter"/>
</dbReference>
<dbReference type="InterPro" id="IPR016035">
    <property type="entry name" value="Acyl_Trfase/lysoPLipase"/>
</dbReference>
<dbReference type="EMBL" id="JAECZC010000058">
    <property type="protein sequence ID" value="MBH8565272.1"/>
    <property type="molecule type" value="Genomic_DNA"/>
</dbReference>
<dbReference type="InterPro" id="IPR040097">
    <property type="entry name" value="FAAL/FAAC"/>
</dbReference>
<dbReference type="GO" id="GO:0006633">
    <property type="term" value="P:fatty acid biosynthetic process"/>
    <property type="evidence" value="ECO:0007669"/>
    <property type="project" value="TreeGrafter"/>
</dbReference>
<dbReference type="SMART" id="SM00827">
    <property type="entry name" value="PKS_AT"/>
    <property type="match status" value="1"/>
</dbReference>
<evidence type="ECO:0000256" key="2">
    <source>
        <dbReference type="ARBA" id="ARBA00022598"/>
    </source>
</evidence>
<keyword evidence="4" id="KW-0443">Lipid metabolism</keyword>
<feature type="domain" description="Malonyl-CoA:ACP transacylase (MAT)" evidence="5">
    <location>
        <begin position="288"/>
        <end position="524"/>
    </location>
</feature>
<keyword evidence="2" id="KW-0436">Ligase</keyword>
<gene>
    <name evidence="6" type="ORF">I8748_24335</name>
</gene>
<dbReference type="PANTHER" id="PTHR22754:SF32">
    <property type="entry name" value="DISCO-INTERACTING PROTEIN 2"/>
    <property type="match status" value="1"/>
</dbReference>
<dbReference type="GO" id="GO:0005886">
    <property type="term" value="C:plasma membrane"/>
    <property type="evidence" value="ECO:0007669"/>
    <property type="project" value="TreeGrafter"/>
</dbReference>
<dbReference type="Gene3D" id="3.40.50.12780">
    <property type="entry name" value="N-terminal domain of ligase-like"/>
    <property type="match status" value="1"/>
</dbReference>
<dbReference type="InterPro" id="IPR014043">
    <property type="entry name" value="Acyl_transferase_dom"/>
</dbReference>
<dbReference type="CDD" id="cd05931">
    <property type="entry name" value="FAAL"/>
    <property type="match status" value="1"/>
</dbReference>
<dbReference type="Gene3D" id="3.30.70.3290">
    <property type="match status" value="1"/>
</dbReference>
<dbReference type="Gene3D" id="3.40.366.10">
    <property type="entry name" value="Malonyl-Coenzyme A Acyl Carrier Protein, domain 2"/>
    <property type="match status" value="1"/>
</dbReference>
<evidence type="ECO:0000259" key="5">
    <source>
        <dbReference type="SMART" id="SM00827"/>
    </source>
</evidence>
<dbReference type="RefSeq" id="WP_198127098.1">
    <property type="nucleotide sequence ID" value="NZ_JAECZC010000058.1"/>
</dbReference>
<dbReference type="InterPro" id="IPR020845">
    <property type="entry name" value="AMP-binding_CS"/>
</dbReference>
<reference evidence="6 7" key="1">
    <citation type="journal article" date="2021" name="Int. J. Syst. Evol. Microbiol.">
        <title>Amazonocrinis nigriterrae gen. nov., sp. nov., Atlanticothrix silvestris gen. nov., sp. nov. and Dendronalium phyllosphericum gen. nov., sp. nov., nostocacean cyanobacteria from Brazilian environments.</title>
        <authorList>
            <person name="Alvarenga D.O."/>
            <person name="Andreote A.P.D."/>
            <person name="Branco L.H.Z."/>
            <person name="Delbaje E."/>
            <person name="Cruz R.B."/>
            <person name="Varani A.M."/>
            <person name="Fiore M.F."/>
        </authorList>
    </citation>
    <scope>NUCLEOTIDE SEQUENCE [LARGE SCALE GENOMIC DNA]</scope>
    <source>
        <strain evidence="6 7">CENA67</strain>
    </source>
</reference>
<keyword evidence="3" id="KW-0276">Fatty acid metabolism</keyword>
<dbReference type="InterPro" id="IPR000873">
    <property type="entry name" value="AMP-dep_synth/lig_dom"/>
</dbReference>
<evidence type="ECO:0000256" key="3">
    <source>
        <dbReference type="ARBA" id="ARBA00022832"/>
    </source>
</evidence>
<dbReference type="Proteomes" id="UP000632766">
    <property type="component" value="Unassembled WGS sequence"/>
</dbReference>
<comment type="caution">
    <text evidence="6">The sequence shown here is derived from an EMBL/GenBank/DDBJ whole genome shotgun (WGS) entry which is preliminary data.</text>
</comment>
<dbReference type="AlphaFoldDB" id="A0A8J7HT84"/>
<dbReference type="InterPro" id="IPR001227">
    <property type="entry name" value="Ac_transferase_dom_sf"/>
</dbReference>
<evidence type="ECO:0000256" key="1">
    <source>
        <dbReference type="ARBA" id="ARBA00006432"/>
    </source>
</evidence>
<sequence>MSDKVELLDYRAQNQPGQKAFTFLRDGEIEEASLNYRELQLQAQAIASCLQSLGAAGGRALLLYPPSLEFINAFLGCLYAGVVAVPAYPPRPNMNLLRLQAIVTDAQATLVLTSKSLLASLETRFSENPELATIPWLTTDNIDSNLSWDWQQPRIEKDTLAFLQYTSGSTGTPKGVMITHENLLANEKLIKISFGNSEKTIGVSWLPLFHDMGLIGNVLQPIYLGIPSILMSPVAFLHKPFCWLQAISRYKGTCSGGPNFAYDLCVRKITPEQRSCLDLSSWEVAFNAAEPVLAETIERFTNYFAPCGFRPEAFYPCYGMAESTLFISGGLKTAPPVLYQVEAAALEDNRVVAATELKEGVKTIVGCGRSWLDQKIIIVDPETFTQCSAGKVGEIWVSRDSVAAGYWNRREQTKESLQAYLADTGEGPATTLTFEQLTEEISYSQPQIKIIVNDKVANSEIATPQYWVQQGQQAGQFVDSMATLQQLDMAAFVEISPKPTLISIANQYLPEDTRLWLSSLNTDIPDWQQLLENLTQLYVRGVVVDWSGFDRDYPRKKVALPTYPFERQRNRNNRKISH</sequence>
<name>A0A8J7HT84_9NOST</name>
<evidence type="ECO:0000256" key="4">
    <source>
        <dbReference type="ARBA" id="ARBA00023098"/>
    </source>
</evidence>
<dbReference type="Pfam" id="PF00501">
    <property type="entry name" value="AMP-binding"/>
    <property type="match status" value="1"/>
</dbReference>
<proteinExistence type="inferred from homology"/>
<dbReference type="FunFam" id="3.40.50.12780:FF:000013">
    <property type="entry name" value="Long-chain-fatty-acid--AMP ligase FadD32"/>
    <property type="match status" value="1"/>
</dbReference>
<dbReference type="PANTHER" id="PTHR22754">
    <property type="entry name" value="DISCO-INTERACTING PROTEIN 2 DIP2 -RELATED"/>
    <property type="match status" value="1"/>
</dbReference>
<dbReference type="InterPro" id="IPR042099">
    <property type="entry name" value="ANL_N_sf"/>
</dbReference>
<dbReference type="SUPFAM" id="SSF56801">
    <property type="entry name" value="Acetyl-CoA synthetase-like"/>
    <property type="match status" value="1"/>
</dbReference>
<dbReference type="SUPFAM" id="SSF52151">
    <property type="entry name" value="FabD/lysophospholipase-like"/>
    <property type="match status" value="1"/>
</dbReference>
<organism evidence="6 7">
    <name type="scientific">Amazonocrinis nigriterrae CENA67</name>
    <dbReference type="NCBI Taxonomy" id="2794033"/>
    <lineage>
        <taxon>Bacteria</taxon>
        <taxon>Bacillati</taxon>
        <taxon>Cyanobacteriota</taxon>
        <taxon>Cyanophyceae</taxon>
        <taxon>Nostocales</taxon>
        <taxon>Nostocaceae</taxon>
        <taxon>Amazonocrinis</taxon>
        <taxon>Amazonocrinis nigriterrae</taxon>
    </lineage>
</organism>